<dbReference type="Gramene" id="EOY08676">
    <property type="protein sequence ID" value="EOY08676"/>
    <property type="gene ID" value="TCM_023672"/>
</dbReference>
<proteinExistence type="predicted"/>
<protein>
    <recommendedName>
        <fullName evidence="3">DUF4219 domain-containing protein</fullName>
    </recommendedName>
</protein>
<dbReference type="InParanoid" id="A0A061EV70"/>
<evidence type="ECO:0008006" key="3">
    <source>
        <dbReference type="Google" id="ProtNLM"/>
    </source>
</evidence>
<dbReference type="OMA" id="CAFTHIK"/>
<reference evidence="1 2" key="1">
    <citation type="journal article" date="2013" name="Genome Biol.">
        <title>The genome sequence of the most widely cultivated cacao type and its use to identify candidate genes regulating pod color.</title>
        <authorList>
            <person name="Motamayor J.C."/>
            <person name="Mockaitis K."/>
            <person name="Schmutz J."/>
            <person name="Haiminen N."/>
            <person name="Iii D.L."/>
            <person name="Cornejo O."/>
            <person name="Findley S.D."/>
            <person name="Zheng P."/>
            <person name="Utro F."/>
            <person name="Royaert S."/>
            <person name="Saski C."/>
            <person name="Jenkins J."/>
            <person name="Podicheti R."/>
            <person name="Zhao M."/>
            <person name="Scheffler B.E."/>
            <person name="Stack J.C."/>
            <person name="Feltus F.A."/>
            <person name="Mustiga G.M."/>
            <person name="Amores F."/>
            <person name="Phillips W."/>
            <person name="Marelli J.P."/>
            <person name="May G.D."/>
            <person name="Shapiro H."/>
            <person name="Ma J."/>
            <person name="Bustamante C.D."/>
            <person name="Schnell R.J."/>
            <person name="Main D."/>
            <person name="Gilbert D."/>
            <person name="Parida L."/>
            <person name="Kuhn D.N."/>
        </authorList>
    </citation>
    <scope>NUCLEOTIDE SEQUENCE [LARGE SCALE GENOMIC DNA]</scope>
    <source>
        <strain evidence="2">cv. Matina 1-6</strain>
    </source>
</reference>
<accession>A0A061EV70</accession>
<dbReference type="EMBL" id="CM001883">
    <property type="protein sequence ID" value="EOY08676.1"/>
    <property type="molecule type" value="Genomic_DNA"/>
</dbReference>
<name>A0A061EV70_THECC</name>
<dbReference type="AlphaFoldDB" id="A0A061EV70"/>
<dbReference type="HOGENOM" id="CLU_021137_9_0_1"/>
<keyword evidence="2" id="KW-1185">Reference proteome</keyword>
<organism evidence="1 2">
    <name type="scientific">Theobroma cacao</name>
    <name type="common">Cacao</name>
    <name type="synonym">Cocoa</name>
    <dbReference type="NCBI Taxonomy" id="3641"/>
    <lineage>
        <taxon>Eukaryota</taxon>
        <taxon>Viridiplantae</taxon>
        <taxon>Streptophyta</taxon>
        <taxon>Embryophyta</taxon>
        <taxon>Tracheophyta</taxon>
        <taxon>Spermatophyta</taxon>
        <taxon>Magnoliopsida</taxon>
        <taxon>eudicotyledons</taxon>
        <taxon>Gunneridae</taxon>
        <taxon>Pentapetalae</taxon>
        <taxon>rosids</taxon>
        <taxon>malvids</taxon>
        <taxon>Malvales</taxon>
        <taxon>Malvaceae</taxon>
        <taxon>Byttnerioideae</taxon>
        <taxon>Theobroma</taxon>
    </lineage>
</organism>
<evidence type="ECO:0000313" key="1">
    <source>
        <dbReference type="EMBL" id="EOY08676.1"/>
    </source>
</evidence>
<dbReference type="Proteomes" id="UP000026915">
    <property type="component" value="Chromosome 5"/>
</dbReference>
<sequence length="111" mass="13017">MASQKSIVTEGQSIYRHSLLDGSNYAYWSTRKSIYIRALDYEMWDVIKEGPYIPTSPSIITREKISKPKVKWIRAEMKKVQINFKVINIFHCAFTHIKFNKVLDCTTTKKI</sequence>
<evidence type="ECO:0000313" key="2">
    <source>
        <dbReference type="Proteomes" id="UP000026915"/>
    </source>
</evidence>
<gene>
    <name evidence="1" type="ORF">TCM_023672</name>
</gene>